<dbReference type="Proteomes" id="UP000245870">
    <property type="component" value="Unassembled WGS sequence"/>
</dbReference>
<organism evidence="1 2">
    <name type="scientific">Hallella colorans</name>
    <dbReference type="NCBI Taxonomy" id="1703337"/>
    <lineage>
        <taxon>Bacteria</taxon>
        <taxon>Pseudomonadati</taxon>
        <taxon>Bacteroidota</taxon>
        <taxon>Bacteroidia</taxon>
        <taxon>Bacteroidales</taxon>
        <taxon>Prevotellaceae</taxon>
        <taxon>Hallella</taxon>
    </lineage>
</organism>
<dbReference type="EMBL" id="QENY01000023">
    <property type="protein sequence ID" value="PVX48808.1"/>
    <property type="molecule type" value="Genomic_DNA"/>
</dbReference>
<gene>
    <name evidence="1" type="ORF">C7379_1232</name>
</gene>
<protein>
    <submittedName>
        <fullName evidence="1">Uncharacterized protein</fullName>
    </submittedName>
</protein>
<proteinExistence type="predicted"/>
<name>A0A2U0TYZ1_9BACT</name>
<dbReference type="OrthoDB" id="5464618at2"/>
<keyword evidence="2" id="KW-1185">Reference proteome</keyword>
<dbReference type="AlphaFoldDB" id="A0A2U0TYZ1"/>
<comment type="caution">
    <text evidence="1">The sequence shown here is derived from an EMBL/GenBank/DDBJ whole genome shotgun (WGS) entry which is preliminary data.</text>
</comment>
<evidence type="ECO:0000313" key="1">
    <source>
        <dbReference type="EMBL" id="PVX48808.1"/>
    </source>
</evidence>
<dbReference type="RefSeq" id="WP_133241892.1">
    <property type="nucleotide sequence ID" value="NZ_QENY01000023.1"/>
</dbReference>
<reference evidence="1 2" key="1">
    <citation type="submission" date="2018-05" db="EMBL/GenBank/DDBJ databases">
        <title>Genomic Encyclopedia of Type Strains, Phase IV (KMG-IV): sequencing the most valuable type-strain genomes for metagenomic binning, comparative biology and taxonomic classification.</title>
        <authorList>
            <person name="Goeker M."/>
        </authorList>
    </citation>
    <scope>NUCLEOTIDE SEQUENCE [LARGE SCALE GENOMIC DNA]</scope>
    <source>
        <strain evidence="1 2">DSM 100333</strain>
    </source>
</reference>
<sequence length="215" mass="25075">MFRIPSTMGFGVQSPQAYHFIRDVVRDKNRFYLFENNKLSGSKYSRNQRKSILLYYRIVKSSDLKNICICVEHPIVIIENLQSILGDLSFINLENVLDQIPISYSIQSNFHDFEYSFDKIPNIPSQSSVAAVLNNCDLLIMDLSDYWQVVFNIFVRQASRSSILIVQDIYSTPQSLKDWKTICTDNRTGVTFDLYDCGIVFFDLNMYKQHYKVNL</sequence>
<evidence type="ECO:0000313" key="2">
    <source>
        <dbReference type="Proteomes" id="UP000245870"/>
    </source>
</evidence>
<accession>A0A2U0TYZ1</accession>